<dbReference type="InterPro" id="IPR013149">
    <property type="entry name" value="ADH-like_C"/>
</dbReference>
<dbReference type="InterPro" id="IPR011032">
    <property type="entry name" value="GroES-like_sf"/>
</dbReference>
<dbReference type="InterPro" id="IPR002328">
    <property type="entry name" value="ADH_Zn_CS"/>
</dbReference>
<dbReference type="PATRIC" id="fig|796943.3.peg.2233"/>
<accession>G9WQX5</accession>
<dbReference type="Gene3D" id="3.40.50.720">
    <property type="entry name" value="NAD(P)-binding Rossmann-like Domain"/>
    <property type="match status" value="1"/>
</dbReference>
<comment type="caution">
    <text evidence="10">The sequence shown here is derived from an EMBL/GenBank/DDBJ whole genome shotgun (WGS) entry which is preliminary data.</text>
</comment>
<evidence type="ECO:0000256" key="6">
    <source>
        <dbReference type="RuleBase" id="RU361277"/>
    </source>
</evidence>
<dbReference type="RefSeq" id="WP_009535597.1">
    <property type="nucleotide sequence ID" value="NZ_KE148312.1"/>
</dbReference>
<evidence type="ECO:0000259" key="8">
    <source>
        <dbReference type="Pfam" id="PF00107"/>
    </source>
</evidence>
<dbReference type="SUPFAM" id="SSF51735">
    <property type="entry name" value="NAD(P)-binding Rossmann-fold domains"/>
    <property type="match status" value="1"/>
</dbReference>
<proteinExistence type="inferred from homology"/>
<keyword evidence="4 6" id="KW-0862">Zinc</keyword>
<dbReference type="HOGENOM" id="CLU_026673_11_3_9"/>
<evidence type="ECO:0000256" key="3">
    <source>
        <dbReference type="ARBA" id="ARBA00022723"/>
    </source>
</evidence>
<comment type="similarity">
    <text evidence="2 6">Belongs to the zinc-containing alcohol dehydrogenase family.</text>
</comment>
<evidence type="ECO:0000259" key="9">
    <source>
        <dbReference type="Pfam" id="PF08240"/>
    </source>
</evidence>
<comment type="cofactor">
    <cofactor evidence="1 6">
        <name>Zn(2+)</name>
        <dbReference type="ChEBI" id="CHEBI:29105"/>
    </cofactor>
</comment>
<dbReference type="Gene3D" id="3.90.180.10">
    <property type="entry name" value="Medium-chain alcohol dehydrogenases, catalytic domain"/>
    <property type="match status" value="1"/>
</dbReference>
<dbReference type="PANTHER" id="PTHR42813">
    <property type="entry name" value="ZINC-TYPE ALCOHOL DEHYDROGENASE-LIKE"/>
    <property type="match status" value="1"/>
</dbReference>
<sequence>MRAFVLEGRGKVKWMEKEKPRLLSEHGVLIMPLLLAPCTSDVHTIWQGSPKRENLTLGHECVGKIIEKGSAVKDFSVGEIVAISAITPNWDSEEVTENESHAGYPFSAHSLGKSIDGAFQECFYLPHADKNCGKIPEGLSLEDALLCTDVLQTGFTAAEEGRVERGNTVCVLGIGAIGLAAIFAAQYFGASRIFAVGSREESKRLALSMGTKDCPVEVLDYRELRTPLPKGKHPLANSTNSSIVNEIWNRTDGKGVDRVLLCGGDEYALCEASDMVKYGSGVVSNVAYFGADEDIVTEELSGRPLRYLIDEEEREKKAVDALYLPKFSLGKGMAGKSFVFSLSKGGRTHLEKIMKIVKERNFHPSAFFTKSYRGMENIEAALYDMKNREAVKVLVYTDLER</sequence>
<reference evidence="10" key="1">
    <citation type="submission" date="2011-08" db="EMBL/GenBank/DDBJ databases">
        <authorList>
            <consortium name="The Broad Institute Genome Sequencing Platform"/>
            <person name="Earl A."/>
            <person name="Ward D."/>
            <person name="Feldgarden M."/>
            <person name="Gevers D."/>
            <person name="Sizova M."/>
            <person name="Hazen A."/>
            <person name="Epstein S."/>
            <person name="Young S.K."/>
            <person name="Zeng Q."/>
            <person name="Gargeya S."/>
            <person name="Fitzgerald M."/>
            <person name="Haas B."/>
            <person name="Abouelleil A."/>
            <person name="Alvarado L."/>
            <person name="Arachchi H.M."/>
            <person name="Berlin A."/>
            <person name="Brown A."/>
            <person name="Chapman S.B."/>
            <person name="Chen Z."/>
            <person name="Dunbar C."/>
            <person name="Freedman E."/>
            <person name="Gearin G."/>
            <person name="Gellesch M."/>
            <person name="Goldberg J."/>
            <person name="Griggs A."/>
            <person name="Gujja S."/>
            <person name="Heiman D."/>
            <person name="Howarth C."/>
            <person name="Larson L."/>
            <person name="Lui A."/>
            <person name="MacDonald P.J.P."/>
            <person name="Montmayeur A."/>
            <person name="Murphy C."/>
            <person name="Neiman D."/>
            <person name="Pearson M."/>
            <person name="Priest M."/>
            <person name="Roberts A."/>
            <person name="Saif S."/>
            <person name="Shea T."/>
            <person name="Shenoy N."/>
            <person name="Sisk P."/>
            <person name="Stolte C."/>
            <person name="Sykes S."/>
            <person name="Wortman J."/>
            <person name="Nusbaum C."/>
            <person name="Birren B."/>
        </authorList>
    </citation>
    <scope>NUCLEOTIDE SEQUENCE</scope>
    <source>
        <strain evidence="10">ACB1</strain>
    </source>
</reference>
<dbReference type="PANTHER" id="PTHR42813:SF4">
    <property type="entry name" value="NADP-DEPENDENT ISOPROPANOL DEHYDROGENASE"/>
    <property type="match status" value="1"/>
</dbReference>
<keyword evidence="5" id="KW-0560">Oxidoreductase</keyword>
<dbReference type="AlphaFoldDB" id="G9WQX5"/>
<evidence type="ECO:0000313" key="10">
    <source>
        <dbReference type="EMBL" id="EHL09785.1"/>
    </source>
</evidence>
<dbReference type="SUPFAM" id="SSF50129">
    <property type="entry name" value="GroES-like"/>
    <property type="match status" value="1"/>
</dbReference>
<dbReference type="Pfam" id="PF00107">
    <property type="entry name" value="ADH_zinc_N"/>
    <property type="match status" value="1"/>
</dbReference>
<name>G9WQX5_9FIRM</name>
<dbReference type="InterPro" id="IPR013154">
    <property type="entry name" value="ADH-like_N"/>
</dbReference>
<keyword evidence="7" id="KW-0472">Membrane</keyword>
<dbReference type="InterPro" id="IPR036291">
    <property type="entry name" value="NAD(P)-bd_dom_sf"/>
</dbReference>
<dbReference type="PROSITE" id="PS00059">
    <property type="entry name" value="ADH_ZINC"/>
    <property type="match status" value="1"/>
</dbReference>
<dbReference type="EMBL" id="AFZC02000002">
    <property type="protein sequence ID" value="EHL09785.1"/>
    <property type="molecule type" value="Genomic_DNA"/>
</dbReference>
<evidence type="ECO:0000256" key="7">
    <source>
        <dbReference type="SAM" id="Phobius"/>
    </source>
</evidence>
<feature type="transmembrane region" description="Helical" evidence="7">
    <location>
        <begin position="169"/>
        <end position="189"/>
    </location>
</feature>
<dbReference type="GO" id="GO:0016491">
    <property type="term" value="F:oxidoreductase activity"/>
    <property type="evidence" value="ECO:0007669"/>
    <property type="project" value="UniProtKB-KW"/>
</dbReference>
<keyword evidence="11" id="KW-1185">Reference proteome</keyword>
<feature type="domain" description="Alcohol dehydrogenase-like N-terminal" evidence="9">
    <location>
        <begin position="26"/>
        <end position="136"/>
    </location>
</feature>
<evidence type="ECO:0000256" key="4">
    <source>
        <dbReference type="ARBA" id="ARBA00022833"/>
    </source>
</evidence>
<keyword evidence="7" id="KW-1133">Transmembrane helix</keyword>
<dbReference type="STRING" id="796943.HMPREF9625_01758"/>
<feature type="domain" description="Alcohol dehydrogenase-like C-terminal" evidence="8">
    <location>
        <begin position="176"/>
        <end position="296"/>
    </location>
</feature>
<dbReference type="Pfam" id="PF08240">
    <property type="entry name" value="ADH_N"/>
    <property type="match status" value="1"/>
</dbReference>
<protein>
    <submittedName>
        <fullName evidence="10">Uncharacterized protein</fullName>
    </submittedName>
</protein>
<evidence type="ECO:0000256" key="2">
    <source>
        <dbReference type="ARBA" id="ARBA00008072"/>
    </source>
</evidence>
<gene>
    <name evidence="10" type="ORF">HMPREF9625_01758</name>
</gene>
<reference evidence="10" key="2">
    <citation type="submission" date="2013-03" db="EMBL/GenBank/DDBJ databases">
        <title>The Genome Sequence of Oribacterium sp. ACB1.</title>
        <authorList>
            <consortium name="The Broad Institute Genomics Platform"/>
            <consortium name="The Broad Institute Genome Sequencing Center for Infectious Disease"/>
            <person name="Earl A."/>
            <person name="Ward D."/>
            <person name="Feldgarden M."/>
            <person name="Gevers D."/>
            <person name="Sizova M."/>
            <person name="Hazen A."/>
            <person name="Epstein S."/>
            <person name="Walker B."/>
            <person name="Young S."/>
            <person name="Zeng Q."/>
            <person name="Gargeya S."/>
            <person name="Fitzgerald M."/>
            <person name="Haas B."/>
            <person name="Abouelleil A."/>
            <person name="Allen A.W."/>
            <person name="Alvarado L."/>
            <person name="Arachchi H.M."/>
            <person name="Berlin A.M."/>
            <person name="Chapman S.B."/>
            <person name="Gainer-Dewar J."/>
            <person name="Goldberg J."/>
            <person name="Griggs A."/>
            <person name="Gujja S."/>
            <person name="Hansen M."/>
            <person name="Howarth C."/>
            <person name="Imamovic A."/>
            <person name="Ireland A."/>
            <person name="Larimer J."/>
            <person name="McCowan C."/>
            <person name="Murphy C."/>
            <person name="Pearson M."/>
            <person name="Poon T.W."/>
            <person name="Priest M."/>
            <person name="Roberts A."/>
            <person name="Saif S."/>
            <person name="Shea T."/>
            <person name="Sisk P."/>
            <person name="Sykes S."/>
            <person name="Wortman J."/>
            <person name="Nusbaum C."/>
            <person name="Birren B."/>
        </authorList>
    </citation>
    <scope>NUCLEOTIDE SEQUENCE [LARGE SCALE GENOMIC DNA]</scope>
    <source>
        <strain evidence="10">ACB1</strain>
    </source>
</reference>
<dbReference type="Proteomes" id="UP000018461">
    <property type="component" value="Unassembled WGS sequence"/>
</dbReference>
<keyword evidence="3 6" id="KW-0479">Metal-binding</keyword>
<keyword evidence="7" id="KW-0812">Transmembrane</keyword>
<organism evidence="10 11">
    <name type="scientific">Oribacterium parvum ACB1</name>
    <dbReference type="NCBI Taxonomy" id="796943"/>
    <lineage>
        <taxon>Bacteria</taxon>
        <taxon>Bacillati</taxon>
        <taxon>Bacillota</taxon>
        <taxon>Clostridia</taxon>
        <taxon>Lachnospirales</taxon>
        <taxon>Lachnospiraceae</taxon>
        <taxon>Oribacterium</taxon>
    </lineage>
</organism>
<evidence type="ECO:0000256" key="5">
    <source>
        <dbReference type="ARBA" id="ARBA00023002"/>
    </source>
</evidence>
<evidence type="ECO:0000313" key="11">
    <source>
        <dbReference type="Proteomes" id="UP000018461"/>
    </source>
</evidence>
<dbReference type="GO" id="GO:0008270">
    <property type="term" value="F:zinc ion binding"/>
    <property type="evidence" value="ECO:0007669"/>
    <property type="project" value="InterPro"/>
</dbReference>
<evidence type="ECO:0000256" key="1">
    <source>
        <dbReference type="ARBA" id="ARBA00001947"/>
    </source>
</evidence>